<feature type="region of interest" description="Disordered" evidence="1">
    <location>
        <begin position="80"/>
        <end position="103"/>
    </location>
</feature>
<comment type="caution">
    <text evidence="2">The sequence shown here is derived from an EMBL/GenBank/DDBJ whole genome shotgun (WGS) entry which is preliminary data.</text>
</comment>
<dbReference type="Proteomes" id="UP000784294">
    <property type="component" value="Unassembled WGS sequence"/>
</dbReference>
<dbReference type="AlphaFoldDB" id="A0A448XE02"/>
<dbReference type="EMBL" id="CAAALY010247474">
    <property type="protein sequence ID" value="VEL34343.1"/>
    <property type="molecule type" value="Genomic_DNA"/>
</dbReference>
<evidence type="ECO:0000313" key="3">
    <source>
        <dbReference type="Proteomes" id="UP000784294"/>
    </source>
</evidence>
<sequence>MGQPLAHRGHRAVQPSSSIRRPDYHMRRPFAWQHRLGQKVDCTSDKWGPWRTGSTVFTAKKSVPLGHCVETAATIAVISQGGDSRQRGGGGEVKGDPAHAPASNSVVAGSVLFWPALAPMEAGN</sequence>
<evidence type="ECO:0000256" key="1">
    <source>
        <dbReference type="SAM" id="MobiDB-lite"/>
    </source>
</evidence>
<proteinExistence type="predicted"/>
<organism evidence="2 3">
    <name type="scientific">Protopolystoma xenopodis</name>
    <dbReference type="NCBI Taxonomy" id="117903"/>
    <lineage>
        <taxon>Eukaryota</taxon>
        <taxon>Metazoa</taxon>
        <taxon>Spiralia</taxon>
        <taxon>Lophotrochozoa</taxon>
        <taxon>Platyhelminthes</taxon>
        <taxon>Monogenea</taxon>
        <taxon>Polyopisthocotylea</taxon>
        <taxon>Polystomatidea</taxon>
        <taxon>Polystomatidae</taxon>
        <taxon>Protopolystoma</taxon>
    </lineage>
</organism>
<protein>
    <submittedName>
        <fullName evidence="2">Uncharacterized protein</fullName>
    </submittedName>
</protein>
<accession>A0A448XE02</accession>
<keyword evidence="3" id="KW-1185">Reference proteome</keyword>
<name>A0A448XE02_9PLAT</name>
<gene>
    <name evidence="2" type="ORF">PXEA_LOCUS27783</name>
</gene>
<reference evidence="2" key="1">
    <citation type="submission" date="2018-11" db="EMBL/GenBank/DDBJ databases">
        <authorList>
            <consortium name="Pathogen Informatics"/>
        </authorList>
    </citation>
    <scope>NUCLEOTIDE SEQUENCE</scope>
</reference>
<feature type="region of interest" description="Disordered" evidence="1">
    <location>
        <begin position="1"/>
        <end position="24"/>
    </location>
</feature>
<evidence type="ECO:0000313" key="2">
    <source>
        <dbReference type="EMBL" id="VEL34343.1"/>
    </source>
</evidence>